<protein>
    <recommendedName>
        <fullName evidence="4">Type II secretion system protein GspC N-terminal domain-containing protein</fullName>
    </recommendedName>
</protein>
<dbReference type="EMBL" id="JAXCLA010000007">
    <property type="protein sequence ID" value="MDY0746941.1"/>
    <property type="molecule type" value="Genomic_DNA"/>
</dbReference>
<dbReference type="Proteomes" id="UP001285263">
    <property type="component" value="Unassembled WGS sequence"/>
</dbReference>
<organism evidence="2 3">
    <name type="scientific">Roseateles agri</name>
    <dbReference type="NCBI Taxonomy" id="3098619"/>
    <lineage>
        <taxon>Bacteria</taxon>
        <taxon>Pseudomonadati</taxon>
        <taxon>Pseudomonadota</taxon>
        <taxon>Betaproteobacteria</taxon>
        <taxon>Burkholderiales</taxon>
        <taxon>Sphaerotilaceae</taxon>
        <taxon>Roseateles</taxon>
    </lineage>
</organism>
<feature type="chain" id="PRO_5046040481" description="Type II secretion system protein GspC N-terminal domain-containing protein" evidence="1">
    <location>
        <begin position="19"/>
        <end position="161"/>
    </location>
</feature>
<comment type="caution">
    <text evidence="2">The sequence shown here is derived from an EMBL/GenBank/DDBJ whole genome shotgun (WGS) entry which is preliminary data.</text>
</comment>
<reference evidence="2 3" key="1">
    <citation type="submission" date="2023-11" db="EMBL/GenBank/DDBJ databases">
        <title>Paucibacter sp. nov., isolated from fresh soil in Korea.</title>
        <authorList>
            <person name="Le N.T.T."/>
        </authorList>
    </citation>
    <scope>NUCLEOTIDE SEQUENCE [LARGE SCALE GENOMIC DNA]</scope>
    <source>
        <strain evidence="2 3">R3-3</strain>
    </source>
</reference>
<evidence type="ECO:0008006" key="4">
    <source>
        <dbReference type="Google" id="ProtNLM"/>
    </source>
</evidence>
<proteinExistence type="predicted"/>
<evidence type="ECO:0000313" key="3">
    <source>
        <dbReference type="Proteomes" id="UP001285263"/>
    </source>
</evidence>
<keyword evidence="3" id="KW-1185">Reference proteome</keyword>
<keyword evidence="1" id="KW-0732">Signal</keyword>
<evidence type="ECO:0000256" key="1">
    <source>
        <dbReference type="SAM" id="SignalP"/>
    </source>
</evidence>
<name>A0ABU5DMH8_9BURK</name>
<gene>
    <name evidence="2" type="ORF">SNE35_20680</name>
</gene>
<evidence type="ECO:0000313" key="2">
    <source>
        <dbReference type="EMBL" id="MDY0746941.1"/>
    </source>
</evidence>
<feature type="signal peptide" evidence="1">
    <location>
        <begin position="1"/>
        <end position="18"/>
    </location>
</feature>
<dbReference type="RefSeq" id="WP_320424912.1">
    <property type="nucleotide sequence ID" value="NZ_JAXCLA010000007.1"/>
</dbReference>
<accession>A0ABU5DMH8</accession>
<sequence>MRTSFVLAGTAVIVVAIAAFLSAGSAPNAQQAQPASLAMRPVLQPPLSVMAVAGRAEEPLERKAAIKPPASETSASAEPFPFRVLGRVAEGSVATVYLFGNGRIWKITAPGPLDADYAVDAIDDQHLLLRHLHLNISKTLELAPPPAASVATPKAEDYPQD</sequence>